<gene>
    <name evidence="1" type="ORF">BDN72DRAFT_842448</name>
</gene>
<protein>
    <submittedName>
        <fullName evidence="1">Uncharacterized protein</fullName>
    </submittedName>
</protein>
<dbReference type="EMBL" id="ML208363">
    <property type="protein sequence ID" value="TFK67957.1"/>
    <property type="molecule type" value="Genomic_DNA"/>
</dbReference>
<accession>A0ACD3ASS1</accession>
<evidence type="ECO:0000313" key="1">
    <source>
        <dbReference type="EMBL" id="TFK67957.1"/>
    </source>
</evidence>
<reference evidence="1 2" key="1">
    <citation type="journal article" date="2019" name="Nat. Ecol. Evol.">
        <title>Megaphylogeny resolves global patterns of mushroom evolution.</title>
        <authorList>
            <person name="Varga T."/>
            <person name="Krizsan K."/>
            <person name="Foldi C."/>
            <person name="Dima B."/>
            <person name="Sanchez-Garcia M."/>
            <person name="Sanchez-Ramirez S."/>
            <person name="Szollosi G.J."/>
            <person name="Szarkandi J.G."/>
            <person name="Papp V."/>
            <person name="Albert L."/>
            <person name="Andreopoulos W."/>
            <person name="Angelini C."/>
            <person name="Antonin V."/>
            <person name="Barry K.W."/>
            <person name="Bougher N.L."/>
            <person name="Buchanan P."/>
            <person name="Buyck B."/>
            <person name="Bense V."/>
            <person name="Catcheside P."/>
            <person name="Chovatia M."/>
            <person name="Cooper J."/>
            <person name="Damon W."/>
            <person name="Desjardin D."/>
            <person name="Finy P."/>
            <person name="Geml J."/>
            <person name="Haridas S."/>
            <person name="Hughes K."/>
            <person name="Justo A."/>
            <person name="Karasinski D."/>
            <person name="Kautmanova I."/>
            <person name="Kiss B."/>
            <person name="Kocsube S."/>
            <person name="Kotiranta H."/>
            <person name="LaButti K.M."/>
            <person name="Lechner B.E."/>
            <person name="Liimatainen K."/>
            <person name="Lipzen A."/>
            <person name="Lukacs Z."/>
            <person name="Mihaltcheva S."/>
            <person name="Morgado L.N."/>
            <person name="Niskanen T."/>
            <person name="Noordeloos M.E."/>
            <person name="Ohm R.A."/>
            <person name="Ortiz-Santana B."/>
            <person name="Ovrebo C."/>
            <person name="Racz N."/>
            <person name="Riley R."/>
            <person name="Savchenko A."/>
            <person name="Shiryaev A."/>
            <person name="Soop K."/>
            <person name="Spirin V."/>
            <person name="Szebenyi C."/>
            <person name="Tomsovsky M."/>
            <person name="Tulloss R.E."/>
            <person name="Uehling J."/>
            <person name="Grigoriev I.V."/>
            <person name="Vagvolgyi C."/>
            <person name="Papp T."/>
            <person name="Martin F.M."/>
            <person name="Miettinen O."/>
            <person name="Hibbett D.S."/>
            <person name="Nagy L.G."/>
        </authorList>
    </citation>
    <scope>NUCLEOTIDE SEQUENCE [LARGE SCALE GENOMIC DNA]</scope>
    <source>
        <strain evidence="1 2">NL-1719</strain>
    </source>
</reference>
<organism evidence="1 2">
    <name type="scientific">Pluteus cervinus</name>
    <dbReference type="NCBI Taxonomy" id="181527"/>
    <lineage>
        <taxon>Eukaryota</taxon>
        <taxon>Fungi</taxon>
        <taxon>Dikarya</taxon>
        <taxon>Basidiomycota</taxon>
        <taxon>Agaricomycotina</taxon>
        <taxon>Agaricomycetes</taxon>
        <taxon>Agaricomycetidae</taxon>
        <taxon>Agaricales</taxon>
        <taxon>Pluteineae</taxon>
        <taxon>Pluteaceae</taxon>
        <taxon>Pluteus</taxon>
    </lineage>
</organism>
<evidence type="ECO:0000313" key="2">
    <source>
        <dbReference type="Proteomes" id="UP000308600"/>
    </source>
</evidence>
<keyword evidence="2" id="KW-1185">Reference proteome</keyword>
<sequence>MPLASPSHILAQNFDTNDLAFKKIDEKIAALQENIRSLNAFRNTFTPSYHLPPEILTYIFSLFEKDPILPLRRRIRRGGISIQFTWLVATRVSQHWRNVALGSPGLWAYISNSYPKRVIEELLQRSKAAPLSVHLNHGRLQSVFFIGTSLPRIYNLKLIVDADTWNTFWSNLSSPAPLLESLSVSISDTSQPLPTISNSTFAGTTPSLRRLDLTGCSVDVTSSLFKELTTLRLNCPFEKISATDILTVLRGLPQLTSLALSHVFPENPTTLIPSNFNTVALPKLKSLSINGETYSQDLDFLSYLAVPAYSIQFCSTTESLTDDELVNV</sequence>
<name>A0ACD3ASS1_9AGAR</name>
<proteinExistence type="predicted"/>
<dbReference type="Proteomes" id="UP000308600">
    <property type="component" value="Unassembled WGS sequence"/>
</dbReference>